<dbReference type="InterPro" id="IPR001638">
    <property type="entry name" value="Solute-binding_3/MltF_N"/>
</dbReference>
<gene>
    <name evidence="7" type="ORF">E9229_001751</name>
</gene>
<sequence length="310" mass="32894">MHSIKRPMAVFSVVLATAFALTACTNASSQNGAAEQNPSGTAVQEVAVNEAARALLPADIRDKGILTIASDPSYAPFEYFDTDGKTMIGFDVDLTDHLAASLGLKPEHQAATFDTILPGLSSGKFDVGMSSFGIRPERMKIVDFVPYLQGGTALGVAKGNPLDLHLEDNSMCGHTIAAQNGSIQALIQGPEFSKACTDAGKKPIDFKTFPSQSDANLALTSGRVEAMLSTGTTMAYQGQQAGGKFEVASGPDYQPAGVGMAVKKGSQLTEALRLAMRDLIEDPAYAKLYADWKIPTNNMITTADFDRYLK</sequence>
<feature type="signal peptide" evidence="5">
    <location>
        <begin position="1"/>
        <end position="23"/>
    </location>
</feature>
<evidence type="ECO:0000256" key="4">
    <source>
        <dbReference type="RuleBase" id="RU003744"/>
    </source>
</evidence>
<protein>
    <submittedName>
        <fullName evidence="7">Polar amino acid transport system substrate-binding protein</fullName>
    </submittedName>
</protein>
<organism evidence="7 8">
    <name type="scientific">Paeniglutamicibacter cryotolerans</name>
    <dbReference type="NCBI Taxonomy" id="670079"/>
    <lineage>
        <taxon>Bacteria</taxon>
        <taxon>Bacillati</taxon>
        <taxon>Actinomycetota</taxon>
        <taxon>Actinomycetes</taxon>
        <taxon>Micrococcales</taxon>
        <taxon>Micrococcaceae</taxon>
        <taxon>Paeniglutamicibacter</taxon>
    </lineage>
</organism>
<dbReference type="CDD" id="cd01004">
    <property type="entry name" value="PBP2_MidA_like"/>
    <property type="match status" value="1"/>
</dbReference>
<dbReference type="InterPro" id="IPR018313">
    <property type="entry name" value="SBP_3_CS"/>
</dbReference>
<dbReference type="SUPFAM" id="SSF53850">
    <property type="entry name" value="Periplasmic binding protein-like II"/>
    <property type="match status" value="1"/>
</dbReference>
<dbReference type="RefSeq" id="WP_183510797.1">
    <property type="nucleotide sequence ID" value="NZ_BAABGK010000094.1"/>
</dbReference>
<comment type="subcellular location">
    <subcellularLocation>
        <location evidence="1">Cell envelope</location>
    </subcellularLocation>
</comment>
<dbReference type="Gene3D" id="3.40.190.10">
    <property type="entry name" value="Periplasmic binding protein-like II"/>
    <property type="match status" value="2"/>
</dbReference>
<comment type="similarity">
    <text evidence="2 4">Belongs to the bacterial solute-binding protein 3 family.</text>
</comment>
<dbReference type="PROSITE" id="PS51257">
    <property type="entry name" value="PROKAR_LIPOPROTEIN"/>
    <property type="match status" value="1"/>
</dbReference>
<accession>A0A839QI67</accession>
<feature type="domain" description="Solute-binding protein family 3/N-terminal" evidence="6">
    <location>
        <begin position="65"/>
        <end position="295"/>
    </location>
</feature>
<name>A0A839QI67_9MICC</name>
<evidence type="ECO:0000256" key="5">
    <source>
        <dbReference type="SAM" id="SignalP"/>
    </source>
</evidence>
<dbReference type="AlphaFoldDB" id="A0A839QI67"/>
<dbReference type="PANTHER" id="PTHR35936">
    <property type="entry name" value="MEMBRANE-BOUND LYTIC MUREIN TRANSGLYCOSYLASE F"/>
    <property type="match status" value="1"/>
</dbReference>
<evidence type="ECO:0000313" key="7">
    <source>
        <dbReference type="EMBL" id="MBB2995560.1"/>
    </source>
</evidence>
<dbReference type="EMBL" id="JACHVS010000001">
    <property type="protein sequence ID" value="MBB2995560.1"/>
    <property type="molecule type" value="Genomic_DNA"/>
</dbReference>
<feature type="chain" id="PRO_5039629060" evidence="5">
    <location>
        <begin position="24"/>
        <end position="310"/>
    </location>
</feature>
<dbReference type="PROSITE" id="PS01039">
    <property type="entry name" value="SBP_BACTERIAL_3"/>
    <property type="match status" value="1"/>
</dbReference>
<dbReference type="GO" id="GO:0030313">
    <property type="term" value="C:cell envelope"/>
    <property type="evidence" value="ECO:0007669"/>
    <property type="project" value="UniProtKB-SubCell"/>
</dbReference>
<dbReference type="SMART" id="SM00062">
    <property type="entry name" value="PBPb"/>
    <property type="match status" value="1"/>
</dbReference>
<evidence type="ECO:0000256" key="3">
    <source>
        <dbReference type="ARBA" id="ARBA00022729"/>
    </source>
</evidence>
<evidence type="ECO:0000259" key="6">
    <source>
        <dbReference type="SMART" id="SM00062"/>
    </source>
</evidence>
<dbReference type="Proteomes" id="UP000523000">
    <property type="component" value="Unassembled WGS sequence"/>
</dbReference>
<keyword evidence="8" id="KW-1185">Reference proteome</keyword>
<comment type="caution">
    <text evidence="7">The sequence shown here is derived from an EMBL/GenBank/DDBJ whole genome shotgun (WGS) entry which is preliminary data.</text>
</comment>
<keyword evidence="3 5" id="KW-0732">Signal</keyword>
<reference evidence="7 8" key="1">
    <citation type="submission" date="2020-08" db="EMBL/GenBank/DDBJ databases">
        <title>Sequencing the genomes of 1000 actinobacteria strains.</title>
        <authorList>
            <person name="Klenk H.-P."/>
        </authorList>
    </citation>
    <scope>NUCLEOTIDE SEQUENCE [LARGE SCALE GENOMIC DNA]</scope>
    <source>
        <strain evidence="7 8">DSM 22826</strain>
    </source>
</reference>
<dbReference type="Pfam" id="PF00497">
    <property type="entry name" value="SBP_bac_3"/>
    <property type="match status" value="1"/>
</dbReference>
<evidence type="ECO:0000256" key="2">
    <source>
        <dbReference type="ARBA" id="ARBA00010333"/>
    </source>
</evidence>
<evidence type="ECO:0000256" key="1">
    <source>
        <dbReference type="ARBA" id="ARBA00004196"/>
    </source>
</evidence>
<evidence type="ECO:0000313" key="8">
    <source>
        <dbReference type="Proteomes" id="UP000523000"/>
    </source>
</evidence>
<dbReference type="PANTHER" id="PTHR35936:SF17">
    <property type="entry name" value="ARGININE-BINDING EXTRACELLULAR PROTEIN ARTP"/>
    <property type="match status" value="1"/>
</dbReference>
<proteinExistence type="inferred from homology"/>